<dbReference type="PANTHER" id="PTHR30031:SF0">
    <property type="entry name" value="PHOSPHOENOLPYRUVATE CARBOXYKINASE (ATP)"/>
    <property type="match status" value="1"/>
</dbReference>
<evidence type="ECO:0000256" key="1">
    <source>
        <dbReference type="ARBA" id="ARBA00004742"/>
    </source>
</evidence>
<feature type="binding site" evidence="10">
    <location>
        <position position="317"/>
    </location>
    <ligand>
        <name>ATP</name>
        <dbReference type="ChEBI" id="CHEBI:30616"/>
    </ligand>
</feature>
<feature type="binding site" evidence="10">
    <location>
        <position position="213"/>
    </location>
    <ligand>
        <name>ATP</name>
        <dbReference type="ChEBI" id="CHEBI:30616"/>
    </ligand>
</feature>
<name>M4ZU01_9FLAO</name>
<keyword evidence="10" id="KW-0963">Cytoplasm</keyword>
<evidence type="ECO:0000256" key="9">
    <source>
        <dbReference type="ARBA" id="ARBA00047371"/>
    </source>
</evidence>
<dbReference type="UniPathway" id="UPA00138"/>
<dbReference type="HAMAP" id="MF_00453">
    <property type="entry name" value="PEPCK_ATP"/>
    <property type="match status" value="1"/>
</dbReference>
<dbReference type="GO" id="GO:0006094">
    <property type="term" value="P:gluconeogenesis"/>
    <property type="evidence" value="ECO:0007669"/>
    <property type="project" value="UniProtKB-UniRule"/>
</dbReference>
<dbReference type="RefSeq" id="WP_015430142.1">
    <property type="nucleotide sequence ID" value="NC_020510.1"/>
</dbReference>
<feature type="binding site" evidence="10">
    <location>
        <position position="193"/>
    </location>
    <ligand>
        <name>Mn(2+)</name>
        <dbReference type="ChEBI" id="CHEBI:29035"/>
    </ligand>
</feature>
<reference evidence="11 12" key="1">
    <citation type="journal article" date="2013" name="Biol. Lett.">
        <title>Maintenance of essential amino acid synthesis pathways in the Blattabacterium cuenoti symbiont of a wood-feeding cockroach.</title>
        <authorList>
            <person name="Tokuda G."/>
            <person name="Elbourne L.D.H."/>
            <person name="Kinjo Y."/>
            <person name="Saitoh S."/>
            <person name="Sabree Z."/>
            <person name="Hojo M."/>
            <person name="Yamada A."/>
            <person name="Hayashi Y."/>
            <person name="Shigenobu S."/>
            <person name="Bandi C."/>
            <person name="Paulsen I.T."/>
            <person name="Watanabe H."/>
            <person name="Lo N."/>
        </authorList>
    </citation>
    <scope>NUCLEOTIDE SEQUENCE [LARGE SCALE GENOMIC DNA]</scope>
    <source>
        <strain evidence="11 12">BPAA</strain>
    </source>
</reference>
<keyword evidence="4 10" id="KW-0312">Gluconeogenesis</keyword>
<comment type="similarity">
    <text evidence="2 10">Belongs to the phosphoenolpyruvate carboxykinase (ATP) family.</text>
</comment>
<feature type="binding site" evidence="10">
    <location>
        <position position="213"/>
    </location>
    <ligand>
        <name>Mn(2+)</name>
        <dbReference type="ChEBI" id="CHEBI:29035"/>
    </ligand>
</feature>
<dbReference type="KEGG" id="blp:BPAA_556"/>
<dbReference type="eggNOG" id="COG1866">
    <property type="taxonomic scope" value="Bacteria"/>
</dbReference>
<evidence type="ECO:0000256" key="2">
    <source>
        <dbReference type="ARBA" id="ARBA00006052"/>
    </source>
</evidence>
<evidence type="ECO:0000256" key="7">
    <source>
        <dbReference type="ARBA" id="ARBA00022840"/>
    </source>
</evidence>
<feature type="binding site" evidence="10">
    <location>
        <position position="53"/>
    </location>
    <ligand>
        <name>substrate</name>
    </ligand>
</feature>
<comment type="pathway">
    <text evidence="1 10">Carbohydrate biosynthesis; gluconeogenesis.</text>
</comment>
<dbReference type="PATRIC" id="fig|1229512.3.peg.539"/>
<dbReference type="HOGENOM" id="CLU_018247_0_1_10"/>
<dbReference type="Proteomes" id="UP000011815">
    <property type="component" value="Chromosome"/>
</dbReference>
<dbReference type="EMBL" id="AP012548">
    <property type="protein sequence ID" value="BAM99823.1"/>
    <property type="molecule type" value="Genomic_DNA"/>
</dbReference>
<gene>
    <name evidence="10 11" type="primary">pckA</name>
    <name evidence="11" type="ORF">BPAA_556</name>
</gene>
<dbReference type="GO" id="GO:0005524">
    <property type="term" value="F:ATP binding"/>
    <property type="evidence" value="ECO:0007669"/>
    <property type="project" value="UniProtKB-UniRule"/>
</dbReference>
<comment type="subcellular location">
    <subcellularLocation>
        <location evidence="10">Cytoplasm</location>
    </subcellularLocation>
</comment>
<dbReference type="Gene3D" id="3.90.228.20">
    <property type="match status" value="1"/>
</dbReference>
<keyword evidence="5 10" id="KW-0547">Nucleotide-binding</keyword>
<dbReference type="NCBIfam" id="NF006820">
    <property type="entry name" value="PRK09344.1-2"/>
    <property type="match status" value="1"/>
</dbReference>
<comment type="catalytic activity">
    <reaction evidence="9 10">
        <text>oxaloacetate + ATP = phosphoenolpyruvate + ADP + CO2</text>
        <dbReference type="Rhea" id="RHEA:18617"/>
        <dbReference type="ChEBI" id="CHEBI:16452"/>
        <dbReference type="ChEBI" id="CHEBI:16526"/>
        <dbReference type="ChEBI" id="CHEBI:30616"/>
        <dbReference type="ChEBI" id="CHEBI:58702"/>
        <dbReference type="ChEBI" id="CHEBI:456216"/>
        <dbReference type="EC" id="4.1.1.49"/>
    </reaction>
</comment>
<dbReference type="InterPro" id="IPR008210">
    <property type="entry name" value="PEP_carboxykinase_N"/>
</dbReference>
<feature type="binding site" evidence="10">
    <location>
        <position position="193"/>
    </location>
    <ligand>
        <name>ATP</name>
        <dbReference type="ChEBI" id="CHEBI:30616"/>
    </ligand>
</feature>
<dbReference type="PANTHER" id="PTHR30031">
    <property type="entry name" value="PHOSPHOENOLPYRUVATE CARBOXYKINASE ATP"/>
    <property type="match status" value="1"/>
</dbReference>
<organism evidence="11 12">
    <name type="scientific">Blattabacterium cuenoti BPAA</name>
    <dbReference type="NCBI Taxonomy" id="1229512"/>
    <lineage>
        <taxon>Bacteria</taxon>
        <taxon>Pseudomonadati</taxon>
        <taxon>Bacteroidota</taxon>
        <taxon>Flavobacteriia</taxon>
        <taxon>Flavobacteriales</taxon>
        <taxon>Blattabacteriaceae</taxon>
        <taxon>Blattabacterium</taxon>
    </lineage>
</organism>
<feature type="binding site" evidence="10">
    <location>
        <position position="317"/>
    </location>
    <ligand>
        <name>substrate</name>
    </ligand>
</feature>
<feature type="binding site" evidence="10">
    <location>
        <position position="280"/>
    </location>
    <ligand>
        <name>ATP</name>
        <dbReference type="ChEBI" id="CHEBI:30616"/>
    </ligand>
</feature>
<dbReference type="Gene3D" id="2.170.8.10">
    <property type="entry name" value="Phosphoenolpyruvate Carboxykinase, domain 2"/>
    <property type="match status" value="1"/>
</dbReference>
<protein>
    <recommendedName>
        <fullName evidence="3 10">Phosphoenolpyruvate carboxykinase (ATP)</fullName>
        <shortName evidence="10">PCK</shortName>
        <shortName evidence="10">PEP carboxykinase</shortName>
        <shortName evidence="10">PEPCK</shortName>
        <ecNumber evidence="3 10">4.1.1.49</ecNumber>
    </recommendedName>
</protein>
<dbReference type="InterPro" id="IPR013035">
    <property type="entry name" value="PEP_carboxykinase_C"/>
</dbReference>
<dbReference type="STRING" id="1229512.BPAA_556"/>
<dbReference type="SUPFAM" id="SSF53795">
    <property type="entry name" value="PEP carboxykinase-like"/>
    <property type="match status" value="1"/>
</dbReference>
<dbReference type="NCBIfam" id="NF006821">
    <property type="entry name" value="PRK09344.1-3"/>
    <property type="match status" value="1"/>
</dbReference>
<accession>M4ZU01</accession>
<dbReference type="AlphaFoldDB" id="M4ZU01"/>
<evidence type="ECO:0000313" key="12">
    <source>
        <dbReference type="Proteomes" id="UP000011815"/>
    </source>
</evidence>
<feature type="binding site" evidence="10">
    <location>
        <position position="193"/>
    </location>
    <ligand>
        <name>substrate</name>
    </ligand>
</feature>
<evidence type="ECO:0000313" key="11">
    <source>
        <dbReference type="EMBL" id="BAM99823.1"/>
    </source>
</evidence>
<keyword evidence="8 10" id="KW-0456">Lyase</keyword>
<comment type="function">
    <text evidence="10">Involved in the gluconeogenesis. Catalyzes the conversion of oxaloacetate (OAA) to phosphoenolpyruvate (PEP) through direct phosphoryl transfer between the nucleoside triphosphate and OAA.</text>
</comment>
<evidence type="ECO:0000256" key="6">
    <source>
        <dbReference type="ARBA" id="ARBA00022793"/>
    </source>
</evidence>
<feature type="binding site" evidence="10">
    <location>
        <position position="187"/>
    </location>
    <ligand>
        <name>substrate</name>
    </ligand>
</feature>
<feature type="binding site" evidence="10">
    <location>
        <position position="251"/>
    </location>
    <ligand>
        <name>Mn(2+)</name>
        <dbReference type="ChEBI" id="CHEBI:29035"/>
    </ligand>
</feature>
<evidence type="ECO:0000256" key="3">
    <source>
        <dbReference type="ARBA" id="ARBA00012363"/>
    </source>
</evidence>
<feature type="binding site" evidence="10">
    <location>
        <begin position="230"/>
        <end position="238"/>
    </location>
    <ligand>
        <name>ATP</name>
        <dbReference type="ChEBI" id="CHEBI:30616"/>
    </ligand>
</feature>
<feature type="binding site" evidence="10">
    <location>
        <position position="443"/>
    </location>
    <ligand>
        <name>ATP</name>
        <dbReference type="ChEBI" id="CHEBI:30616"/>
    </ligand>
</feature>
<keyword evidence="6 10" id="KW-0210">Decarboxylase</keyword>
<dbReference type="Gene3D" id="3.40.449.10">
    <property type="entry name" value="Phosphoenolpyruvate Carboxykinase, domain 1"/>
    <property type="match status" value="1"/>
</dbReference>
<dbReference type="PIRSF" id="PIRSF006294">
    <property type="entry name" value="PEP_crbxkin"/>
    <property type="match status" value="1"/>
</dbReference>
<dbReference type="SUPFAM" id="SSF68923">
    <property type="entry name" value="PEP carboxykinase N-terminal domain"/>
    <property type="match status" value="1"/>
</dbReference>
<evidence type="ECO:0000256" key="10">
    <source>
        <dbReference type="HAMAP-Rule" id="MF_00453"/>
    </source>
</evidence>
<keyword evidence="10" id="KW-0479">Metal-binding</keyword>
<dbReference type="EC" id="4.1.1.49" evidence="3 10"/>
<comment type="cofactor">
    <cofactor evidence="10">
        <name>Mn(2+)</name>
        <dbReference type="ChEBI" id="CHEBI:29035"/>
    </cofactor>
    <text evidence="10">Binds 1 Mn(2+) ion per subunit.</text>
</comment>
<proteinExistence type="inferred from homology"/>
<evidence type="ECO:0000256" key="8">
    <source>
        <dbReference type="ARBA" id="ARBA00023239"/>
    </source>
</evidence>
<dbReference type="InterPro" id="IPR001272">
    <property type="entry name" value="PEP_carboxykinase_ATP"/>
</dbReference>
<dbReference type="Pfam" id="PF01293">
    <property type="entry name" value="PEPCK_ATP"/>
    <property type="match status" value="1"/>
</dbReference>
<keyword evidence="7 10" id="KW-0067">ATP-binding</keyword>
<keyword evidence="10" id="KW-0464">Manganese</keyword>
<sequence>MISFSIENYGILNSSYNWQLTPDELQKIIIRKKMGVETKSGVLAINTGSFTGRSPEDRFIVKDKITEQKVWWDEKFNQSFDSEKFDCLYQKITRYLSGKTLYIRDGYLCSDKRYQLNVRSISEYPWSDLFIHNLFLRFQELKRILPDWLLFCAPGFQANPIKDGTRNKNFSILNFSKKIILIGGSGYTGEIKKSIFSVLNFILPMYKNVFPMHCAANIGKQKKDTALFFGLSGTGKTTISNDINRNLIGDDEHGWTYDNIIFNFEGGCYAKILGISRKNEPMIYHAIKKGAMLENVFLKTKTREVDFLNDSITQNIRISYPIYFIENIEKKLLSSNIKNIFFLTYDAFGVLPPIAKLNRAQSSYYFLLGYTSKVAGTELNIQEPKSTFSFCFGAPFMPLHPVQYTKMFMKKLENTKINVWMINTGLISGGESYGSSRIKLNDTRKIVQNVLNGFLLEVPYEKYPIFNFQIPKYCPGVSSTILNPKNSWENEKMYQNQVRTLAKKFIQHFDRYRQDIDKSIISYGEPVLE</sequence>
<evidence type="ECO:0000256" key="4">
    <source>
        <dbReference type="ARBA" id="ARBA00022432"/>
    </source>
</evidence>
<dbReference type="GO" id="GO:0004612">
    <property type="term" value="F:phosphoenolpyruvate carboxykinase (ATP) activity"/>
    <property type="evidence" value="ECO:0007669"/>
    <property type="project" value="UniProtKB-UniRule"/>
</dbReference>
<feature type="binding site" evidence="10">
    <location>
        <begin position="437"/>
        <end position="438"/>
    </location>
    <ligand>
        <name>ATP</name>
        <dbReference type="ChEBI" id="CHEBI:30616"/>
    </ligand>
</feature>
<dbReference type="GO" id="GO:0046872">
    <property type="term" value="F:metal ion binding"/>
    <property type="evidence" value="ECO:0007669"/>
    <property type="project" value="UniProtKB-KW"/>
</dbReference>
<evidence type="ECO:0000256" key="5">
    <source>
        <dbReference type="ARBA" id="ARBA00022741"/>
    </source>
</evidence>
<dbReference type="GO" id="GO:0005829">
    <property type="term" value="C:cytosol"/>
    <property type="evidence" value="ECO:0007669"/>
    <property type="project" value="TreeGrafter"/>
</dbReference>